<dbReference type="EMBL" id="JAULSN010000004">
    <property type="protein sequence ID" value="KAK3374024.1"/>
    <property type="molecule type" value="Genomic_DNA"/>
</dbReference>
<feature type="region of interest" description="Disordered" evidence="1">
    <location>
        <begin position="1"/>
        <end position="66"/>
    </location>
</feature>
<comment type="caution">
    <text evidence="2">The sequence shown here is derived from an EMBL/GenBank/DDBJ whole genome shotgun (WGS) entry which is preliminary data.</text>
</comment>
<evidence type="ECO:0000313" key="2">
    <source>
        <dbReference type="EMBL" id="KAK3374024.1"/>
    </source>
</evidence>
<dbReference type="Proteomes" id="UP001287356">
    <property type="component" value="Unassembled WGS sequence"/>
</dbReference>
<evidence type="ECO:0000313" key="3">
    <source>
        <dbReference type="Proteomes" id="UP001287356"/>
    </source>
</evidence>
<feature type="compositionally biased region" description="Polar residues" evidence="1">
    <location>
        <begin position="54"/>
        <end position="66"/>
    </location>
</feature>
<feature type="compositionally biased region" description="Basic and acidic residues" evidence="1">
    <location>
        <begin position="702"/>
        <end position="712"/>
    </location>
</feature>
<dbReference type="SUPFAM" id="SSF52047">
    <property type="entry name" value="RNI-like"/>
    <property type="match status" value="1"/>
</dbReference>
<accession>A0AAE0N951</accession>
<name>A0AAE0N951_9PEZI</name>
<feature type="region of interest" description="Disordered" evidence="1">
    <location>
        <begin position="668"/>
        <end position="712"/>
    </location>
</feature>
<dbReference type="InterPro" id="IPR032675">
    <property type="entry name" value="LRR_dom_sf"/>
</dbReference>
<protein>
    <recommendedName>
        <fullName evidence="4">F-box domain-containing protein</fullName>
    </recommendedName>
</protein>
<keyword evidence="3" id="KW-1185">Reference proteome</keyword>
<organism evidence="2 3">
    <name type="scientific">Lasiosphaeria ovina</name>
    <dbReference type="NCBI Taxonomy" id="92902"/>
    <lineage>
        <taxon>Eukaryota</taxon>
        <taxon>Fungi</taxon>
        <taxon>Dikarya</taxon>
        <taxon>Ascomycota</taxon>
        <taxon>Pezizomycotina</taxon>
        <taxon>Sordariomycetes</taxon>
        <taxon>Sordariomycetidae</taxon>
        <taxon>Sordariales</taxon>
        <taxon>Lasiosphaeriaceae</taxon>
        <taxon>Lasiosphaeria</taxon>
    </lineage>
</organism>
<feature type="compositionally biased region" description="Polar residues" evidence="1">
    <location>
        <begin position="540"/>
        <end position="573"/>
    </location>
</feature>
<feature type="compositionally biased region" description="Gly residues" evidence="1">
    <location>
        <begin position="23"/>
        <end position="39"/>
    </location>
</feature>
<evidence type="ECO:0000256" key="1">
    <source>
        <dbReference type="SAM" id="MobiDB-lite"/>
    </source>
</evidence>
<reference evidence="2" key="1">
    <citation type="journal article" date="2023" name="Mol. Phylogenet. Evol.">
        <title>Genome-scale phylogeny and comparative genomics of the fungal order Sordariales.</title>
        <authorList>
            <person name="Hensen N."/>
            <person name="Bonometti L."/>
            <person name="Westerberg I."/>
            <person name="Brannstrom I.O."/>
            <person name="Guillou S."/>
            <person name="Cros-Aarteil S."/>
            <person name="Calhoun S."/>
            <person name="Haridas S."/>
            <person name="Kuo A."/>
            <person name="Mondo S."/>
            <person name="Pangilinan J."/>
            <person name="Riley R."/>
            <person name="LaButti K."/>
            <person name="Andreopoulos B."/>
            <person name="Lipzen A."/>
            <person name="Chen C."/>
            <person name="Yan M."/>
            <person name="Daum C."/>
            <person name="Ng V."/>
            <person name="Clum A."/>
            <person name="Steindorff A."/>
            <person name="Ohm R.A."/>
            <person name="Martin F."/>
            <person name="Silar P."/>
            <person name="Natvig D.O."/>
            <person name="Lalanne C."/>
            <person name="Gautier V."/>
            <person name="Ament-Velasquez S.L."/>
            <person name="Kruys A."/>
            <person name="Hutchinson M.I."/>
            <person name="Powell A.J."/>
            <person name="Barry K."/>
            <person name="Miller A.N."/>
            <person name="Grigoriev I.V."/>
            <person name="Debuchy R."/>
            <person name="Gladieux P."/>
            <person name="Hiltunen Thoren M."/>
            <person name="Johannesson H."/>
        </authorList>
    </citation>
    <scope>NUCLEOTIDE SEQUENCE</scope>
    <source>
        <strain evidence="2">CBS 958.72</strain>
    </source>
</reference>
<feature type="region of interest" description="Disordered" evidence="1">
    <location>
        <begin position="482"/>
        <end position="505"/>
    </location>
</feature>
<feature type="region of interest" description="Disordered" evidence="1">
    <location>
        <begin position="519"/>
        <end position="575"/>
    </location>
</feature>
<dbReference type="Gene3D" id="3.80.10.10">
    <property type="entry name" value="Ribonuclease Inhibitor"/>
    <property type="match status" value="1"/>
</dbReference>
<reference evidence="2" key="2">
    <citation type="submission" date="2023-06" db="EMBL/GenBank/DDBJ databases">
        <authorList>
            <consortium name="Lawrence Berkeley National Laboratory"/>
            <person name="Haridas S."/>
            <person name="Hensen N."/>
            <person name="Bonometti L."/>
            <person name="Westerberg I."/>
            <person name="Brannstrom I.O."/>
            <person name="Guillou S."/>
            <person name="Cros-Aarteil S."/>
            <person name="Calhoun S."/>
            <person name="Kuo A."/>
            <person name="Mondo S."/>
            <person name="Pangilinan J."/>
            <person name="Riley R."/>
            <person name="Labutti K."/>
            <person name="Andreopoulos B."/>
            <person name="Lipzen A."/>
            <person name="Chen C."/>
            <person name="Yanf M."/>
            <person name="Daum C."/>
            <person name="Ng V."/>
            <person name="Clum A."/>
            <person name="Steindorff A."/>
            <person name="Ohm R."/>
            <person name="Martin F."/>
            <person name="Silar P."/>
            <person name="Natvig D."/>
            <person name="Lalanne C."/>
            <person name="Gautier V."/>
            <person name="Ament-Velasquez S.L."/>
            <person name="Kruys A."/>
            <person name="Hutchinson M.I."/>
            <person name="Powell A.J."/>
            <person name="Barry K."/>
            <person name="Miller A.N."/>
            <person name="Grigoriev I.V."/>
            <person name="Debuchy R."/>
            <person name="Gladieux P."/>
            <person name="Thoren M.H."/>
            <person name="Johannesson H."/>
        </authorList>
    </citation>
    <scope>NUCLEOTIDE SEQUENCE</scope>
    <source>
        <strain evidence="2">CBS 958.72</strain>
    </source>
</reference>
<dbReference type="AlphaFoldDB" id="A0AAE0N951"/>
<sequence>MKFFRKKDKRKDGGHSSKPSLGFGFGPSAGNGGGFGGDSRPGSYRPFGSPPLGPSNNAGWGNTLHNPSSMPTAASARALASLPPLVLERIFAFVCPHSRDESYDTCEESAIEDACMLCDLRDLAHCVAVSKKWRKEAIKLLYHSIRIDTVHYCEREAQLAERRKRRSHFDRNGEPEDTALARLKLLSRTLREDPVRLGRLVQFLKMPYMLRESCQPDLARTIAVTPDLRYVDLPEGLFADEPSYVTLRLEVQARSLELRKMTYTAGSERSLQDLASGTVWTRLEVLELVRINIDPGVLRQVLGFLGNLRALKISDTMSVGDETLAWSPMLPPFPPLEEFILTEVPNITVEGLKSWLELPEARQALRVLTLNTTGVPVWTLQEILAHLPGLKHLSVIDSVAAAMPGAAYVPLLSSPSLETLHFEITAAVSSPKFTGITPSYYNYLASSLFSGGLANLHALYVRDPNFPDMLLGLPPPTPAFAEGGIARPLSSSAPKSSGFGPKSASHGFLSPVGSPSFAPSPQHLSPFGSPPGSFGHRQQDSLSSIYSTQSTPQQPAWQQPGYNPQRLSSNNPFATAALGVPTGPAGIANLPAKLEVFTKGEDELSWSFAQVNHFSSGRSGGGSASGRPLSSYGLGADVMGGSASGWSSGGGARRSVLVGGAGGGFLVVPSEGLRGAARERNSRASNSGGEDEWPRPKSSTGETKRERRDLWR</sequence>
<proteinExistence type="predicted"/>
<evidence type="ECO:0008006" key="4">
    <source>
        <dbReference type="Google" id="ProtNLM"/>
    </source>
</evidence>
<gene>
    <name evidence="2" type="ORF">B0T24DRAFT_285246</name>
</gene>